<evidence type="ECO:0000313" key="3">
    <source>
        <dbReference type="EMBL" id="NEW72644.1"/>
    </source>
</evidence>
<sequence>MAVLSSGIAAALALAGCGAGGSASAGAGGAALSETQRAAVKAAEAEFAAYIKPRAADPVPALPAAPPTGKTLTIIGCPIPVCAKVTGGATRAARKLGWKVTSLQNDNTPQSFLTLLNQVVQNPPDMLAYIGLVRNSSVTAQLSKLHSDGTKIVEIAPIGDKPAPAGPVDATVIAELHKRQSGRLMGDAVVADAKGPADTVFVWDPSFAVGWGPIKDGYSKIVKAAGGSVGILEVSNHNIGKTIPSQIVSYLQAHPSVKYVALAVGDYAAGLAAAKQAAGLQQKVRITSRAANATNLQDIKDGTEWTSIGEENAASGYRAVDQLVRLEMGIPLGSRIEAVGWHQIFTQGNVTQTATAPEPPDYAAVYEHAWHVG</sequence>
<proteinExistence type="predicted"/>
<dbReference type="InterPro" id="IPR028082">
    <property type="entry name" value="Peripla_BP_I"/>
</dbReference>
<evidence type="ECO:0000313" key="4">
    <source>
        <dbReference type="Proteomes" id="UP000476310"/>
    </source>
</evidence>
<organism evidence="3 4">
    <name type="scientific">Streptomyces rhizosphaericus</name>
    <dbReference type="NCBI Taxonomy" id="114699"/>
    <lineage>
        <taxon>Bacteria</taxon>
        <taxon>Bacillati</taxon>
        <taxon>Actinomycetota</taxon>
        <taxon>Actinomycetes</taxon>
        <taxon>Kitasatosporales</taxon>
        <taxon>Streptomycetaceae</taxon>
        <taxon>Streptomyces</taxon>
        <taxon>Streptomyces violaceusniger group</taxon>
    </lineage>
</organism>
<protein>
    <submittedName>
        <fullName evidence="3">Substrate-binding domain-containing protein</fullName>
    </submittedName>
</protein>
<gene>
    <name evidence="3" type="ORF">G4H13_20105</name>
</gene>
<dbReference type="AlphaFoldDB" id="A0A6G4AIL4"/>
<name>A0A6G4AIL4_9ACTN</name>
<reference evidence="3" key="1">
    <citation type="submission" date="2020-02" db="EMBL/GenBank/DDBJ databases">
        <title>A new Streptomyces sp. for controlling soil-borne diseases.</title>
        <authorList>
            <person name="Li X."/>
            <person name="Tian Y."/>
            <person name="Gao K."/>
        </authorList>
    </citation>
    <scope>NUCLEOTIDE SEQUENCE [LARGE SCALE GENOMIC DNA]</scope>
    <source>
        <strain evidence="3">0250</strain>
    </source>
</reference>
<feature type="domain" description="Periplasmic binding protein" evidence="2">
    <location>
        <begin position="84"/>
        <end position="326"/>
    </location>
</feature>
<dbReference type="RefSeq" id="WP_037959805.1">
    <property type="nucleotide sequence ID" value="NZ_JAAIKT010000023.1"/>
</dbReference>
<dbReference type="Gene3D" id="3.40.50.2300">
    <property type="match status" value="2"/>
</dbReference>
<comment type="caution">
    <text evidence="3">The sequence shown here is derived from an EMBL/GenBank/DDBJ whole genome shotgun (WGS) entry which is preliminary data.</text>
</comment>
<keyword evidence="1" id="KW-0732">Signal</keyword>
<accession>A0A6G4AIL4</accession>
<dbReference type="Proteomes" id="UP000476310">
    <property type="component" value="Unassembled WGS sequence"/>
</dbReference>
<dbReference type="EMBL" id="JAAIKT010000023">
    <property type="protein sequence ID" value="NEW72644.1"/>
    <property type="molecule type" value="Genomic_DNA"/>
</dbReference>
<dbReference type="SUPFAM" id="SSF53822">
    <property type="entry name" value="Periplasmic binding protein-like I"/>
    <property type="match status" value="1"/>
</dbReference>
<feature type="chain" id="PRO_5026297386" evidence="1">
    <location>
        <begin position="26"/>
        <end position="373"/>
    </location>
</feature>
<dbReference type="InterPro" id="IPR025997">
    <property type="entry name" value="SBP_2_dom"/>
</dbReference>
<dbReference type="Pfam" id="PF13407">
    <property type="entry name" value="Peripla_BP_4"/>
    <property type="match status" value="1"/>
</dbReference>
<keyword evidence="4" id="KW-1185">Reference proteome</keyword>
<feature type="signal peptide" evidence="1">
    <location>
        <begin position="1"/>
        <end position="25"/>
    </location>
</feature>
<evidence type="ECO:0000259" key="2">
    <source>
        <dbReference type="Pfam" id="PF13407"/>
    </source>
</evidence>
<evidence type="ECO:0000256" key="1">
    <source>
        <dbReference type="SAM" id="SignalP"/>
    </source>
</evidence>